<evidence type="ECO:0000313" key="2">
    <source>
        <dbReference type="Proteomes" id="UP001293593"/>
    </source>
</evidence>
<evidence type="ECO:0000313" key="1">
    <source>
        <dbReference type="EMBL" id="KAK4263038.1"/>
    </source>
</evidence>
<dbReference type="Proteomes" id="UP001293593">
    <property type="component" value="Unassembled WGS sequence"/>
</dbReference>
<gene>
    <name evidence="1" type="ORF">QN277_028517</name>
</gene>
<protein>
    <submittedName>
        <fullName evidence="1">Uncharacterized protein</fullName>
    </submittedName>
</protein>
<comment type="caution">
    <text evidence="1">The sequence shown here is derived from an EMBL/GenBank/DDBJ whole genome shotgun (WGS) entry which is preliminary data.</text>
</comment>
<dbReference type="EMBL" id="JAWXYG010000009">
    <property type="protein sequence ID" value="KAK4263038.1"/>
    <property type="molecule type" value="Genomic_DNA"/>
</dbReference>
<reference evidence="1" key="1">
    <citation type="submission" date="2023-10" db="EMBL/GenBank/DDBJ databases">
        <title>Chromosome-level genome of the transformable northern wattle, Acacia crassicarpa.</title>
        <authorList>
            <person name="Massaro I."/>
            <person name="Sinha N.R."/>
            <person name="Poethig S."/>
            <person name="Leichty A.R."/>
        </authorList>
    </citation>
    <scope>NUCLEOTIDE SEQUENCE</scope>
    <source>
        <strain evidence="1">Acra3RX</strain>
        <tissue evidence="1">Leaf</tissue>
    </source>
</reference>
<keyword evidence="2" id="KW-1185">Reference proteome</keyword>
<dbReference type="PANTHER" id="PTHR33168">
    <property type="entry name" value="STRESS INDUCED PROTEIN-RELATED"/>
    <property type="match status" value="1"/>
</dbReference>
<dbReference type="AlphaFoldDB" id="A0AAE1J6P4"/>
<accession>A0AAE1J6P4</accession>
<sequence>MEKDLTVHRSSYFPGGCMTVTLSPSPSSCFAVHDEVHYSRIHCCDNHDANNNHHSNHSKRGGGGGRWRNLLRRIMREGKTACGPKTLSFQYDPVSYSQNFDDGCHLQEPRRLPLFSHDLSAGPVLDRLESTEKRE</sequence>
<proteinExistence type="predicted"/>
<name>A0AAE1J6P4_9FABA</name>
<organism evidence="1 2">
    <name type="scientific">Acacia crassicarpa</name>
    <name type="common">northern wattle</name>
    <dbReference type="NCBI Taxonomy" id="499986"/>
    <lineage>
        <taxon>Eukaryota</taxon>
        <taxon>Viridiplantae</taxon>
        <taxon>Streptophyta</taxon>
        <taxon>Embryophyta</taxon>
        <taxon>Tracheophyta</taxon>
        <taxon>Spermatophyta</taxon>
        <taxon>Magnoliopsida</taxon>
        <taxon>eudicotyledons</taxon>
        <taxon>Gunneridae</taxon>
        <taxon>Pentapetalae</taxon>
        <taxon>rosids</taxon>
        <taxon>fabids</taxon>
        <taxon>Fabales</taxon>
        <taxon>Fabaceae</taxon>
        <taxon>Caesalpinioideae</taxon>
        <taxon>mimosoid clade</taxon>
        <taxon>Acacieae</taxon>
        <taxon>Acacia</taxon>
    </lineage>
</organism>